<dbReference type="InterPro" id="IPR012908">
    <property type="entry name" value="PGAP1-ab_dom-like"/>
</dbReference>
<dbReference type="GO" id="GO:0016788">
    <property type="term" value="F:hydrolase activity, acting on ester bonds"/>
    <property type="evidence" value="ECO:0007669"/>
    <property type="project" value="InterPro"/>
</dbReference>
<evidence type="ECO:0000313" key="2">
    <source>
        <dbReference type="EMBL" id="HEA51133.1"/>
    </source>
</evidence>
<comment type="caution">
    <text evidence="2">The sequence shown here is derived from an EMBL/GenBank/DDBJ whole genome shotgun (WGS) entry which is preliminary data.</text>
</comment>
<dbReference type="Pfam" id="PF07819">
    <property type="entry name" value="PGAP1"/>
    <property type="match status" value="1"/>
</dbReference>
<dbReference type="SUPFAM" id="SSF53474">
    <property type="entry name" value="alpha/beta-Hydrolases"/>
    <property type="match status" value="1"/>
</dbReference>
<dbReference type="RefSeq" id="WP_304098184.1">
    <property type="nucleotide sequence ID" value="NZ_DRGY01000019.1"/>
</dbReference>
<name>A0A831VTW4_9GAMM</name>
<dbReference type="EMBL" id="DRGY01000019">
    <property type="protein sequence ID" value="HEA51133.1"/>
    <property type="molecule type" value="Genomic_DNA"/>
</dbReference>
<protein>
    <recommendedName>
        <fullName evidence="1">GPI inositol-deacylase PGAP1-like alpha/beta domain-containing protein</fullName>
    </recommendedName>
</protein>
<dbReference type="InterPro" id="IPR029058">
    <property type="entry name" value="AB_hydrolase_fold"/>
</dbReference>
<organism evidence="2">
    <name type="scientific">Marinobacter antarcticus</name>
    <dbReference type="NCBI Taxonomy" id="564117"/>
    <lineage>
        <taxon>Bacteria</taxon>
        <taxon>Pseudomonadati</taxon>
        <taxon>Pseudomonadota</taxon>
        <taxon>Gammaproteobacteria</taxon>
        <taxon>Pseudomonadales</taxon>
        <taxon>Marinobacteraceae</taxon>
        <taxon>Marinobacter</taxon>
    </lineage>
</organism>
<dbReference type="AlphaFoldDB" id="A0A831VTW4"/>
<evidence type="ECO:0000259" key="1">
    <source>
        <dbReference type="Pfam" id="PF07819"/>
    </source>
</evidence>
<feature type="domain" description="GPI inositol-deacylase PGAP1-like alpha/beta" evidence="1">
    <location>
        <begin position="115"/>
        <end position="177"/>
    </location>
</feature>
<gene>
    <name evidence="2" type="ORF">ENI00_02175</name>
</gene>
<proteinExistence type="predicted"/>
<accession>A0A831VTW4</accession>
<sequence>MSQFHPIVYVRGYAMTASEIADTVSMPYMGFNLGATKVRQSWDGTVYKQIFESPMLRLMKDYGYTDAFSDGAEIDRDITVKTVVIYRYYDQADRDFGEGKPLSIPAAALQLKDLILNIRQHLCGDNATLLEEFRVHLVAHSMGGLVCRCLLQNDGISTPLMRKMVDKVFTYATPHNGIEMAGINVPAFLGLWDINNFNRETMAGFLGLKGSPQRVDSLDGKFDPDRFFCLVGTDQQDYGAAKGVSKWLAGKMSDGLVAIENATVQGAPRAFVYRSHSGPYGIVNSEDGYQNMVRFLFGDVRVDGVMDVEFLPLPPSVEKAKQENRRVRASYYFEATVSPRGARSFRLTERRKETFSAVLRKFDEMMKPGQTGLDSARSPVLFSTFLDSSKITVERGRTLVMTVELAVSATDYYVDGALWTENRVEGEYLYRDTLTLKMTPVGDGWNLRYVTTDEQWSERGGSKAEADVDGDSYLIPLASKKGFRANLRMTLKRRI</sequence>
<dbReference type="Gene3D" id="3.40.50.1820">
    <property type="entry name" value="alpha/beta hydrolase"/>
    <property type="match status" value="1"/>
</dbReference>
<reference evidence="2" key="1">
    <citation type="journal article" date="2020" name="mSystems">
        <title>Genome- and Community-Level Interaction Insights into Carbon Utilization and Element Cycling Functions of Hydrothermarchaeota in Hydrothermal Sediment.</title>
        <authorList>
            <person name="Zhou Z."/>
            <person name="Liu Y."/>
            <person name="Xu W."/>
            <person name="Pan J."/>
            <person name="Luo Z.H."/>
            <person name="Li M."/>
        </authorList>
    </citation>
    <scope>NUCLEOTIDE SEQUENCE [LARGE SCALE GENOMIC DNA]</scope>
    <source>
        <strain evidence="2">HyVt-357</strain>
    </source>
</reference>
<dbReference type="Proteomes" id="UP000885748">
    <property type="component" value="Unassembled WGS sequence"/>
</dbReference>